<dbReference type="SUPFAM" id="SSF54001">
    <property type="entry name" value="Cysteine proteinases"/>
    <property type="match status" value="1"/>
</dbReference>
<name>A0A444G691_ENSVE</name>
<dbReference type="InterPro" id="IPR018200">
    <property type="entry name" value="USP_CS"/>
</dbReference>
<dbReference type="InterPro" id="IPR038765">
    <property type="entry name" value="Papain-like_cys_pep_sf"/>
</dbReference>
<dbReference type="InterPro" id="IPR050185">
    <property type="entry name" value="Ub_carboxyl-term_hydrolase"/>
</dbReference>
<organism evidence="2">
    <name type="scientific">Ensete ventricosum</name>
    <name type="common">Abyssinian banana</name>
    <name type="synonym">Musa ensete</name>
    <dbReference type="NCBI Taxonomy" id="4639"/>
    <lineage>
        <taxon>Eukaryota</taxon>
        <taxon>Viridiplantae</taxon>
        <taxon>Streptophyta</taxon>
        <taxon>Embryophyta</taxon>
        <taxon>Tracheophyta</taxon>
        <taxon>Spermatophyta</taxon>
        <taxon>Magnoliopsida</taxon>
        <taxon>Liliopsida</taxon>
        <taxon>Zingiberales</taxon>
        <taxon>Musaceae</taxon>
        <taxon>Ensete</taxon>
    </lineage>
</organism>
<evidence type="ECO:0000256" key="1">
    <source>
        <dbReference type="ARBA" id="ARBA00009085"/>
    </source>
</evidence>
<gene>
    <name evidence="2" type="ORF">BHM03_00028599</name>
</gene>
<dbReference type="PROSITE" id="PS00972">
    <property type="entry name" value="USP_1"/>
    <property type="match status" value="1"/>
</dbReference>
<comment type="similarity">
    <text evidence="1">Belongs to the peptidase C19 family.</text>
</comment>
<dbReference type="AlphaFoldDB" id="A0A444G691"/>
<proteinExistence type="inferred from homology"/>
<dbReference type="PANTHER" id="PTHR21646">
    <property type="entry name" value="UBIQUITIN CARBOXYL-TERMINAL HYDROLASE"/>
    <property type="match status" value="1"/>
</dbReference>
<protein>
    <submittedName>
        <fullName evidence="2">Uncharacterized protein</fullName>
    </submittedName>
</protein>
<dbReference type="GO" id="GO:0016579">
    <property type="term" value="P:protein deubiquitination"/>
    <property type="evidence" value="ECO:0007669"/>
    <property type="project" value="InterPro"/>
</dbReference>
<dbReference type="InterPro" id="IPR028889">
    <property type="entry name" value="USP"/>
</dbReference>
<dbReference type="EMBL" id="KV876029">
    <property type="protein sequence ID" value="RZR73829.1"/>
    <property type="molecule type" value="Genomic_DNA"/>
</dbReference>
<reference evidence="2" key="1">
    <citation type="journal article" date="2018" name="Data Brief">
        <title>Genome sequence data from 17 accessions of Ensete ventricosum, a staple food crop for millions in Ethiopia.</title>
        <authorList>
            <person name="Yemataw Z."/>
            <person name="Muzemil S."/>
            <person name="Ambachew D."/>
            <person name="Tripathi L."/>
            <person name="Tesfaye K."/>
            <person name="Chala A."/>
            <person name="Farbos A."/>
            <person name="O'Neill P."/>
            <person name="Moore K."/>
            <person name="Grant M."/>
            <person name="Studholme D.J."/>
        </authorList>
    </citation>
    <scope>NUCLEOTIDE SEQUENCE [LARGE SCALE GENOMIC DNA]</scope>
    <source>
        <tissue evidence="2">Leaf</tissue>
    </source>
</reference>
<evidence type="ECO:0000313" key="2">
    <source>
        <dbReference type="EMBL" id="RZR73829.1"/>
    </source>
</evidence>
<dbReference type="GO" id="GO:0004843">
    <property type="term" value="F:cysteine-type deubiquitinase activity"/>
    <property type="evidence" value="ECO:0007669"/>
    <property type="project" value="InterPro"/>
</dbReference>
<dbReference type="PANTHER" id="PTHR21646:SF46">
    <property type="entry name" value="UBIQUITIN CARBOXYL-TERMINAL HYDROLASE"/>
    <property type="match status" value="1"/>
</dbReference>
<accession>A0A444G691</accession>
<sequence length="285" mass="31732">MLTCNWLLCQASVHELYNMVCRLLELEKEKLSSNSNQLGILLIPAFTQVLLEVQDDKLWPSDVSMSSAGNELALVPLEPSRSSVTIAGGPMLSNSYSTGFRSNFLEGSNFSSSQRNTDDMDDVLNNGIKVDGQGLTGLHNLGNTCFMNSALQCLVHTPPLVDYFLHDYSEEINKENPLGMQVGSSYHSIPIGTTVPIRQGIDMGGTLVCFHVPCELLAFLLDGLHEDLNRVRSKPYIEAKDADGRPDDEFAEECWQNHKARNDSIIVDVCQVRYFCFSLFESRSR</sequence>
<dbReference type="Gene3D" id="3.90.70.10">
    <property type="entry name" value="Cysteine proteinases"/>
    <property type="match status" value="2"/>
</dbReference>
<dbReference type="InterPro" id="IPR001394">
    <property type="entry name" value="Peptidase_C19_UCH"/>
</dbReference>
<dbReference type="Proteomes" id="UP000290560">
    <property type="component" value="Unassembled WGS sequence"/>
</dbReference>
<dbReference type="PROSITE" id="PS50235">
    <property type="entry name" value="USP_3"/>
    <property type="match status" value="1"/>
</dbReference>
<dbReference type="Pfam" id="PF00443">
    <property type="entry name" value="UCH"/>
    <property type="match status" value="1"/>
</dbReference>